<sequence>MQHKNKIEWLLQFRRYSTKETVEKMAERIAERLDGNEYLYFQSAVDHRLAELTMNRLYDKIPAKVWHYVK</sequence>
<dbReference type="RefSeq" id="WP_011412238.1">
    <property type="nucleotide sequence ID" value="NC_007713.1"/>
</dbReference>
<accession>Q2NQ67</accession>
<evidence type="ECO:0000256" key="1">
    <source>
        <dbReference type="ARBA" id="ARBA00010526"/>
    </source>
</evidence>
<dbReference type="InterPro" id="IPR007985">
    <property type="entry name" value="Hemolysn_expr_modulating_HHA"/>
</dbReference>
<dbReference type="Proteomes" id="UP000001932">
    <property type="component" value="Plasmid pSG1"/>
</dbReference>
<reference evidence="5" key="2">
    <citation type="submission" date="2015-05" db="EMBL/GenBank/DDBJ databases">
        <authorList>
            <person name="Goodhead I."/>
        </authorList>
    </citation>
    <scope>NUCLEOTIDE SEQUENCE [LARGE SCALE GENOMIC DNA]</scope>
    <source>
        <strain evidence="5">morsitans</strain>
        <plasmid evidence="5">psg1</plasmid>
    </source>
</reference>
<evidence type="ECO:0000313" key="5">
    <source>
        <dbReference type="Proteomes" id="UP000245838"/>
    </source>
</evidence>
<evidence type="ECO:0000313" key="3">
    <source>
        <dbReference type="EMBL" id="CRL46803.1"/>
    </source>
</evidence>
<reference evidence="3" key="3">
    <citation type="submission" date="2015-05" db="EMBL/GenBank/DDBJ databases">
        <authorList>
            <person name="Wang D.B."/>
            <person name="Wang M."/>
        </authorList>
    </citation>
    <scope>NUCLEOTIDE SEQUENCE</scope>
    <source>
        <strain evidence="3">B4</strain>
    </source>
</reference>
<geneLocation type="plasmid" evidence="2 4">
    <name>pSG1</name>
</geneLocation>
<gene>
    <name evidence="3" type="primary">hha</name>
    <name evidence="2" type="ordered locus">SGP1_0001</name>
    <name evidence="3" type="ORF">SGGMMB4_05718</name>
</gene>
<dbReference type="HOGENOM" id="CLU_190629_0_0_6"/>
<dbReference type="Proteomes" id="UP000245838">
    <property type="component" value="Plasmid psg1"/>
</dbReference>
<dbReference type="Pfam" id="PF05321">
    <property type="entry name" value="HHA"/>
    <property type="match status" value="1"/>
</dbReference>
<dbReference type="AlphaFoldDB" id="Q2NQ67"/>
<dbReference type="OrthoDB" id="6637881at2"/>
<dbReference type="EMBL" id="AP008233">
    <property type="protein sequence ID" value="BAE75708.1"/>
    <property type="molecule type" value="Genomic_DNA"/>
</dbReference>
<dbReference type="SUPFAM" id="SSF68989">
    <property type="entry name" value="Hemolysin expression modulating protein HHA"/>
    <property type="match status" value="1"/>
</dbReference>
<keyword evidence="4" id="KW-1185">Reference proteome</keyword>
<comment type="similarity">
    <text evidence="1">Belongs to the Hha/YmoA/Cnu family.</text>
</comment>
<keyword evidence="2" id="KW-0614">Plasmid</keyword>
<dbReference type="EMBL" id="LN854558">
    <property type="protein sequence ID" value="CRL46803.1"/>
    <property type="molecule type" value="Genomic_DNA"/>
</dbReference>
<dbReference type="BioCyc" id="SGLO343509:SGP1_RS22075-MONOMER"/>
<dbReference type="Gene3D" id="1.20.1280.40">
    <property type="entry name" value="HHA"/>
    <property type="match status" value="1"/>
</dbReference>
<name>Q2NQ67_SODGM</name>
<dbReference type="InterPro" id="IPR036666">
    <property type="entry name" value="HHA_sf"/>
</dbReference>
<evidence type="ECO:0000313" key="4">
    <source>
        <dbReference type="Proteomes" id="UP000001932"/>
    </source>
</evidence>
<geneLocation type="plasmid" evidence="5">
    <name>psg1</name>
</geneLocation>
<dbReference type="KEGG" id="sgl:SGP1_0001"/>
<reference evidence="2 4" key="1">
    <citation type="journal article" date="2006" name="Genome Res.">
        <title>Massive genome erosion and functional adaptations provide insights into the symbiotic lifestyle of Sodalis glossinidius in the tsetse host.</title>
        <authorList>
            <person name="Toh H."/>
            <person name="Weiss B.L."/>
            <person name="Perkin S.A.H."/>
            <person name="Yamashita A."/>
            <person name="Oshima K."/>
            <person name="Hattori M."/>
            <person name="Aksoy S."/>
        </authorList>
    </citation>
    <scope>NUCLEOTIDE SEQUENCE [LARGE SCALE GENOMIC DNA]</scope>
    <source>
        <strain evidence="4">morsitans</strain>
        <strain evidence="2">Morsitans</strain>
        <plasmid evidence="2 4">pSG1</plasmid>
    </source>
</reference>
<organism evidence="2 4">
    <name type="scientific">Sodalis glossinidius (strain morsitans)</name>
    <dbReference type="NCBI Taxonomy" id="343509"/>
    <lineage>
        <taxon>Bacteria</taxon>
        <taxon>Pseudomonadati</taxon>
        <taxon>Pseudomonadota</taxon>
        <taxon>Gammaproteobacteria</taxon>
        <taxon>Enterobacterales</taxon>
        <taxon>Bruguierivoracaceae</taxon>
        <taxon>Sodalis</taxon>
    </lineage>
</organism>
<proteinExistence type="inferred from homology"/>
<evidence type="ECO:0000313" key="2">
    <source>
        <dbReference type="EMBL" id="BAE75708.1"/>
    </source>
</evidence>
<protein>
    <submittedName>
        <fullName evidence="3">Hemolysin expression-modulating protein Hha</fullName>
    </submittedName>
    <submittedName>
        <fullName evidence="2">Regulatory protein</fullName>
    </submittedName>
</protein>